<dbReference type="Pfam" id="PF06347">
    <property type="entry name" value="SH3_4"/>
    <property type="match status" value="2"/>
</dbReference>
<dbReference type="OrthoDB" id="5297720at2"/>
<feature type="signal peptide" evidence="1">
    <location>
        <begin position="1"/>
        <end position="24"/>
    </location>
</feature>
<reference evidence="2 3" key="1">
    <citation type="submission" date="2016-11" db="EMBL/GenBank/DDBJ databases">
        <authorList>
            <person name="Jaros S."/>
            <person name="Januszkiewicz K."/>
            <person name="Wedrychowicz H."/>
        </authorList>
    </citation>
    <scope>NUCLEOTIDE SEQUENCE [LARGE SCALE GENOMIC DNA]</scope>
    <source>
        <strain evidence="2 3">DSM 18899</strain>
    </source>
</reference>
<dbReference type="Proteomes" id="UP000186513">
    <property type="component" value="Unassembled WGS sequence"/>
</dbReference>
<evidence type="ECO:0000256" key="1">
    <source>
        <dbReference type="SAM" id="SignalP"/>
    </source>
</evidence>
<dbReference type="AlphaFoldDB" id="A0A1K2HKT2"/>
<name>A0A1K2HKT2_9NEIS</name>
<dbReference type="EMBL" id="FPKR01000008">
    <property type="protein sequence ID" value="SFZ76866.1"/>
    <property type="molecule type" value="Genomic_DNA"/>
</dbReference>
<keyword evidence="3" id="KW-1185">Reference proteome</keyword>
<feature type="chain" id="PRO_5009678503" evidence="1">
    <location>
        <begin position="25"/>
        <end position="150"/>
    </location>
</feature>
<dbReference type="InterPro" id="IPR010466">
    <property type="entry name" value="DUF1058"/>
</dbReference>
<accession>A0A1K2HKT2</accession>
<keyword evidence="1" id="KW-0732">Signal</keyword>
<dbReference type="STRING" id="1121279.SAMN02745887_02126"/>
<evidence type="ECO:0000313" key="2">
    <source>
        <dbReference type="EMBL" id="SFZ76866.1"/>
    </source>
</evidence>
<evidence type="ECO:0000313" key="3">
    <source>
        <dbReference type="Proteomes" id="UP000186513"/>
    </source>
</evidence>
<dbReference type="Gene3D" id="2.30.30.40">
    <property type="entry name" value="SH3 Domains"/>
    <property type="match status" value="2"/>
</dbReference>
<proteinExistence type="predicted"/>
<sequence length="150" mass="16591">MRLPRFSKAWVAALLATAAWSVQALEFRTLAEHGTVFYDAPSAQARKLFVGSRGMPLEVLIENRDWLRVRDQSGALAWVEKKALSDKRSVVVAVSKAEVRVAADAKSSLLFVAEKGVLFQLLEAGKTGWVKVKHRDGAVGFIRIEEVWGV</sequence>
<organism evidence="2 3">
    <name type="scientific">Chitinimonas taiwanensis DSM 18899</name>
    <dbReference type="NCBI Taxonomy" id="1121279"/>
    <lineage>
        <taxon>Bacteria</taxon>
        <taxon>Pseudomonadati</taxon>
        <taxon>Pseudomonadota</taxon>
        <taxon>Betaproteobacteria</taxon>
        <taxon>Neisseriales</taxon>
        <taxon>Chitinibacteraceae</taxon>
        <taxon>Chitinimonas</taxon>
    </lineage>
</organism>
<gene>
    <name evidence="2" type="ORF">SAMN02745887_02126</name>
</gene>
<protein>
    <submittedName>
        <fullName evidence="2">SH3 domain-containing protein</fullName>
    </submittedName>
</protein>